<dbReference type="Gene3D" id="3.40.50.620">
    <property type="entry name" value="HUPs"/>
    <property type="match status" value="2"/>
</dbReference>
<evidence type="ECO:0000259" key="1">
    <source>
        <dbReference type="Pfam" id="PF00733"/>
    </source>
</evidence>
<dbReference type="InterPro" id="IPR014729">
    <property type="entry name" value="Rossmann-like_a/b/a_fold"/>
</dbReference>
<dbReference type="EMBL" id="BOVJ01000066">
    <property type="protein sequence ID" value="GIQ63558.1"/>
    <property type="molecule type" value="Genomic_DNA"/>
</dbReference>
<gene>
    <name evidence="2" type="ORF">PACILC2_21260</name>
</gene>
<evidence type="ECO:0000313" key="3">
    <source>
        <dbReference type="Proteomes" id="UP000680304"/>
    </source>
</evidence>
<keyword evidence="3" id="KW-1185">Reference proteome</keyword>
<dbReference type="Proteomes" id="UP000680304">
    <property type="component" value="Unassembled WGS sequence"/>
</dbReference>
<proteinExistence type="predicted"/>
<organism evidence="2 3">
    <name type="scientific">Paenibacillus cisolokensis</name>
    <dbReference type="NCBI Taxonomy" id="1658519"/>
    <lineage>
        <taxon>Bacteria</taxon>
        <taxon>Bacillati</taxon>
        <taxon>Bacillota</taxon>
        <taxon>Bacilli</taxon>
        <taxon>Bacillales</taxon>
        <taxon>Paenibacillaceae</taxon>
        <taxon>Paenibacillus</taxon>
    </lineage>
</organism>
<accession>A0ABQ4N5S8</accession>
<dbReference type="Pfam" id="PF00733">
    <property type="entry name" value="Asn_synthase"/>
    <property type="match status" value="1"/>
</dbReference>
<sequence length="362" mass="41492">MLSGGLDSGSVVSFAAPELRRRNEQLYTYSSVPDPTFRDWSSSRRVADETPYIRMTAEFVGNIRERYLDFAGLSPYSVIDDWLDILETPYKFFENSFWVKGIYDQARRDGAGVLLSGARGNFTISWGPALEYYALLLRRLRLVRLYREIRRHGMYKGVRRSRLIALVGRQALSMLGFAAGPAEPDMPNMILRPEFARKYDAFGRLARHGMGVRGTRITDPVELRRERLHSAAAANKSGAVMTKLSLRYGVQERDPTFDPRVIRFCLSLPFEQYVRQGMDRALIRRATKGYLPDGVRLNYRVRGIQGTDWVHRMAPHWPAFLNEIAQMCRSEASAPYLHHDHLRALGERYAAGPDRNLRAILN</sequence>
<reference evidence="2 3" key="1">
    <citation type="submission" date="2021-04" db="EMBL/GenBank/DDBJ databases">
        <title>Draft genome sequence of Paenibacillus cisolokensis, LC2-13A.</title>
        <authorList>
            <person name="Uke A."/>
            <person name="Chhe C."/>
            <person name="Baramee S."/>
            <person name="Kosugi A."/>
        </authorList>
    </citation>
    <scope>NUCLEOTIDE SEQUENCE [LARGE SCALE GENOMIC DNA]</scope>
    <source>
        <strain evidence="2 3">LC2-13A</strain>
    </source>
</reference>
<dbReference type="InterPro" id="IPR001962">
    <property type="entry name" value="Asn_synthase"/>
</dbReference>
<name>A0ABQ4N5S8_9BACL</name>
<protein>
    <recommendedName>
        <fullName evidence="1">Asparagine synthetase domain-containing protein</fullName>
    </recommendedName>
</protein>
<dbReference type="SUPFAM" id="SSF52402">
    <property type="entry name" value="Adenine nucleotide alpha hydrolases-like"/>
    <property type="match status" value="1"/>
</dbReference>
<feature type="domain" description="Asparagine synthetase" evidence="1">
    <location>
        <begin position="1"/>
        <end position="351"/>
    </location>
</feature>
<evidence type="ECO:0000313" key="2">
    <source>
        <dbReference type="EMBL" id="GIQ63558.1"/>
    </source>
</evidence>
<comment type="caution">
    <text evidence="2">The sequence shown here is derived from an EMBL/GenBank/DDBJ whole genome shotgun (WGS) entry which is preliminary data.</text>
</comment>